<dbReference type="Gene3D" id="3.40.50.300">
    <property type="entry name" value="P-loop containing nucleotide triphosphate hydrolases"/>
    <property type="match status" value="1"/>
</dbReference>
<feature type="domain" description="Tr-type G" evidence="9">
    <location>
        <begin position="10"/>
        <end position="179"/>
    </location>
</feature>
<comment type="similarity">
    <text evidence="1 8">Belongs to the TRAFAC class translation factor GTPase superfamily. Classic translation factor GTPase family. IF-2 subfamily.</text>
</comment>
<name>A0A0G1YPG1_9BACT</name>
<keyword evidence="3 8" id="KW-0396">Initiation factor</keyword>
<dbReference type="Pfam" id="PF00009">
    <property type="entry name" value="GTP_EFTU"/>
    <property type="match status" value="1"/>
</dbReference>
<dbReference type="FunFam" id="3.40.50.10050:FF:000001">
    <property type="entry name" value="Translation initiation factor IF-2"/>
    <property type="match status" value="1"/>
</dbReference>
<keyword evidence="6" id="KW-0342">GTP-binding</keyword>
<accession>A0A0G1YPG1</accession>
<proteinExistence type="inferred from homology"/>
<evidence type="ECO:0000313" key="11">
    <source>
        <dbReference type="Proteomes" id="UP000034120"/>
    </source>
</evidence>
<dbReference type="EMBL" id="LCQM01000030">
    <property type="protein sequence ID" value="KKW16892.1"/>
    <property type="molecule type" value="Genomic_DNA"/>
</dbReference>
<comment type="function">
    <text evidence="8">One of the essential components for the initiation of protein synthesis. Protects formylmethionyl-tRNA from spontaneous hydrolysis and promotes its binding to the 30S ribosomal subunits. Also involved in the hydrolysis of GTP during the formation of the 70S ribosomal complex.</text>
</comment>
<evidence type="ECO:0000313" key="10">
    <source>
        <dbReference type="EMBL" id="KKW16892.1"/>
    </source>
</evidence>
<dbReference type="Gene3D" id="2.40.30.10">
    <property type="entry name" value="Translation factors"/>
    <property type="match status" value="2"/>
</dbReference>
<keyword evidence="4" id="KW-0547">Nucleotide-binding</keyword>
<dbReference type="SUPFAM" id="SSF50447">
    <property type="entry name" value="Translation proteins"/>
    <property type="match status" value="2"/>
</dbReference>
<evidence type="ECO:0000256" key="1">
    <source>
        <dbReference type="ARBA" id="ARBA00007733"/>
    </source>
</evidence>
<dbReference type="PATRIC" id="fig|1618673.3.peg.402"/>
<dbReference type="FunFam" id="2.40.30.10:FF:000008">
    <property type="entry name" value="Translation initiation factor IF-2"/>
    <property type="match status" value="1"/>
</dbReference>
<evidence type="ECO:0000256" key="7">
    <source>
        <dbReference type="NCBIfam" id="TIGR00487"/>
    </source>
</evidence>
<dbReference type="GO" id="GO:0003924">
    <property type="term" value="F:GTPase activity"/>
    <property type="evidence" value="ECO:0007669"/>
    <property type="project" value="InterPro"/>
</dbReference>
<reference evidence="10 11" key="1">
    <citation type="journal article" date="2015" name="Nature">
        <title>rRNA introns, odd ribosomes, and small enigmatic genomes across a large radiation of phyla.</title>
        <authorList>
            <person name="Brown C.T."/>
            <person name="Hug L.A."/>
            <person name="Thomas B.C."/>
            <person name="Sharon I."/>
            <person name="Castelle C.J."/>
            <person name="Singh A."/>
            <person name="Wilkins M.J."/>
            <person name="Williams K.H."/>
            <person name="Banfield J.F."/>
        </authorList>
    </citation>
    <scope>NUCLEOTIDE SEQUENCE [LARGE SCALE GENOMIC DNA]</scope>
</reference>
<comment type="caution">
    <text evidence="10">The sequence shown here is derived from an EMBL/GenBank/DDBJ whole genome shotgun (WGS) entry which is preliminary data.</text>
</comment>
<dbReference type="InterPro" id="IPR023115">
    <property type="entry name" value="TIF_IF2_dom3"/>
</dbReference>
<dbReference type="Gene3D" id="3.40.50.10050">
    <property type="entry name" value="Translation initiation factor IF- 2, domain 3"/>
    <property type="match status" value="1"/>
</dbReference>
<dbReference type="Proteomes" id="UP000034120">
    <property type="component" value="Unassembled WGS sequence"/>
</dbReference>
<dbReference type="NCBIfam" id="TIGR00487">
    <property type="entry name" value="IF-2"/>
    <property type="match status" value="1"/>
</dbReference>
<keyword evidence="5 8" id="KW-0648">Protein biosynthesis</keyword>
<dbReference type="InterPro" id="IPR009000">
    <property type="entry name" value="Transl_B-barrel_sf"/>
</dbReference>
<evidence type="ECO:0000256" key="6">
    <source>
        <dbReference type="ARBA" id="ARBA00023134"/>
    </source>
</evidence>
<evidence type="ECO:0000256" key="8">
    <source>
        <dbReference type="RuleBase" id="RU000644"/>
    </source>
</evidence>
<dbReference type="FunFam" id="3.40.50.300:FF:000019">
    <property type="entry name" value="Translation initiation factor IF-2"/>
    <property type="match status" value="1"/>
</dbReference>
<dbReference type="InterPro" id="IPR027417">
    <property type="entry name" value="P-loop_NTPase"/>
</dbReference>
<evidence type="ECO:0000256" key="2">
    <source>
        <dbReference type="ARBA" id="ARBA00020675"/>
    </source>
</evidence>
<evidence type="ECO:0000256" key="4">
    <source>
        <dbReference type="ARBA" id="ARBA00022741"/>
    </source>
</evidence>
<dbReference type="PANTHER" id="PTHR43381">
    <property type="entry name" value="TRANSLATION INITIATION FACTOR IF-2-RELATED"/>
    <property type="match status" value="1"/>
</dbReference>
<evidence type="ECO:0000259" key="9">
    <source>
        <dbReference type="PROSITE" id="PS51722"/>
    </source>
</evidence>
<evidence type="ECO:0000256" key="5">
    <source>
        <dbReference type="ARBA" id="ARBA00022917"/>
    </source>
</evidence>
<gene>
    <name evidence="10" type="ORF">UY57_C0030G0002</name>
</gene>
<dbReference type="Pfam" id="PF22042">
    <property type="entry name" value="EF-G_D2"/>
    <property type="match status" value="1"/>
</dbReference>
<organism evidence="10 11">
    <name type="scientific">Candidatus Kaiserbacteria bacterium GW2011_GWB1_50_17</name>
    <dbReference type="NCBI Taxonomy" id="1618673"/>
    <lineage>
        <taxon>Bacteria</taxon>
        <taxon>Candidatus Kaiseribacteriota</taxon>
    </lineage>
</organism>
<dbReference type="GO" id="GO:0005525">
    <property type="term" value="F:GTP binding"/>
    <property type="evidence" value="ECO:0007669"/>
    <property type="project" value="UniProtKB-KW"/>
</dbReference>
<dbReference type="Pfam" id="PF11987">
    <property type="entry name" value="IF-2"/>
    <property type="match status" value="1"/>
</dbReference>
<dbReference type="PANTHER" id="PTHR43381:SF4">
    <property type="entry name" value="EUKARYOTIC TRANSLATION INITIATION FACTOR 5B"/>
    <property type="match status" value="1"/>
</dbReference>
<dbReference type="CDD" id="cd01887">
    <property type="entry name" value="IF2_eIF5B"/>
    <property type="match status" value="1"/>
</dbReference>
<dbReference type="InterPro" id="IPR036925">
    <property type="entry name" value="TIF_IF2_dom3_sf"/>
</dbReference>
<dbReference type="SUPFAM" id="SSF52156">
    <property type="entry name" value="Initiation factor IF2/eIF5b, domain 3"/>
    <property type="match status" value="1"/>
</dbReference>
<evidence type="ECO:0000256" key="3">
    <source>
        <dbReference type="ARBA" id="ARBA00022540"/>
    </source>
</evidence>
<sequence length="502" mass="54241">MIARIPQLTERPPIVAVLGHVDHGKSTLLDFIRKTNTVEKEAGGITQHVAAYEVTHKGKRLTFIDTPGHAAFGAIRARGATIADIAILVVAADDGVKAQTLEALASIKSVDIPFVVALNKIDKPNANIERTQSSLMEHGVFLEKLGGDVPWTAISAKTGAGVDELLDLILLVAELRELKGDPIPPASGYVVEAHRDTRRGIAATLIITNGVLKQGMAVRAGSAISPVRIMEDHTGSTIREANFSTPIRLTGFDELPEVGSEFSSYKNKREAEKARPDAIAIQSGIASRQTSSAENAEPGGHFALSIVIRADTTGSLEAIEHEIARMGDEHSSVRIVQSGVGNISENDVKTASASPTRVNVIGFNVGVERTAEERARQCGVTIETFDIIYKLTERIEEILRETRPKREVEEIVGRARILKQFSSQKNTRVIGGSVSEGYIVRNASVRIQRRKTTIGIGKLKNLQSHKQNVERVDAGSEFGAQVESVFEIAQGDILECFTTSTV</sequence>
<dbReference type="SUPFAM" id="SSF52540">
    <property type="entry name" value="P-loop containing nucleoside triphosphate hydrolases"/>
    <property type="match status" value="1"/>
</dbReference>
<dbReference type="InterPro" id="IPR005225">
    <property type="entry name" value="Small_GTP-bd"/>
</dbReference>
<dbReference type="InterPro" id="IPR000795">
    <property type="entry name" value="T_Tr_GTP-bd_dom"/>
</dbReference>
<dbReference type="InterPro" id="IPR015760">
    <property type="entry name" value="TIF_IF2"/>
</dbReference>
<dbReference type="PROSITE" id="PS51722">
    <property type="entry name" value="G_TR_2"/>
    <property type="match status" value="1"/>
</dbReference>
<protein>
    <recommendedName>
        <fullName evidence="2 7">Translation initiation factor IF-2</fullName>
    </recommendedName>
</protein>
<dbReference type="InterPro" id="IPR053905">
    <property type="entry name" value="EF-G-like_DII"/>
</dbReference>
<dbReference type="GO" id="GO:0005737">
    <property type="term" value="C:cytoplasm"/>
    <property type="evidence" value="ECO:0007669"/>
    <property type="project" value="UniProtKB-UniRule"/>
</dbReference>
<dbReference type="InterPro" id="IPR000178">
    <property type="entry name" value="TF_IF2_bacterial-like"/>
</dbReference>
<dbReference type="NCBIfam" id="TIGR00231">
    <property type="entry name" value="small_GTP"/>
    <property type="match status" value="1"/>
</dbReference>
<dbReference type="GO" id="GO:0003743">
    <property type="term" value="F:translation initiation factor activity"/>
    <property type="evidence" value="ECO:0007669"/>
    <property type="project" value="UniProtKB-UniRule"/>
</dbReference>
<dbReference type="AlphaFoldDB" id="A0A0G1YPG1"/>